<protein>
    <recommendedName>
        <fullName evidence="2">histidine kinase</fullName>
        <ecNumber evidence="2">2.7.13.3</ecNumber>
    </recommendedName>
</protein>
<dbReference type="SUPFAM" id="SSF55874">
    <property type="entry name" value="ATPase domain of HSP90 chaperone/DNA topoisomerase II/histidine kinase"/>
    <property type="match status" value="1"/>
</dbReference>
<organism evidence="11 12">
    <name type="scientific">Prosthecobacter vanneervenii</name>
    <dbReference type="NCBI Taxonomy" id="48466"/>
    <lineage>
        <taxon>Bacteria</taxon>
        <taxon>Pseudomonadati</taxon>
        <taxon>Verrucomicrobiota</taxon>
        <taxon>Verrucomicrobiia</taxon>
        <taxon>Verrucomicrobiales</taxon>
        <taxon>Verrucomicrobiaceae</taxon>
        <taxon>Prosthecobacter</taxon>
    </lineage>
</organism>
<keyword evidence="9" id="KW-0812">Transmembrane</keyword>
<comment type="caution">
    <text evidence="11">The sequence shown here is derived from an EMBL/GenBank/DDBJ whole genome shotgun (WGS) entry which is preliminary data.</text>
</comment>
<evidence type="ECO:0000256" key="2">
    <source>
        <dbReference type="ARBA" id="ARBA00012438"/>
    </source>
</evidence>
<name>A0A7W8DJT1_9BACT</name>
<dbReference type="PRINTS" id="PR00344">
    <property type="entry name" value="BCTRLSENSOR"/>
</dbReference>
<gene>
    <name evidence="11" type="ORF">HNQ65_001743</name>
</gene>
<evidence type="ECO:0000259" key="10">
    <source>
        <dbReference type="PROSITE" id="PS50109"/>
    </source>
</evidence>
<keyword evidence="12" id="KW-1185">Reference proteome</keyword>
<comment type="catalytic activity">
    <reaction evidence="1">
        <text>ATP + protein L-histidine = ADP + protein N-phospho-L-histidine.</text>
        <dbReference type="EC" id="2.7.13.3"/>
    </reaction>
</comment>
<dbReference type="GO" id="GO:0005524">
    <property type="term" value="F:ATP binding"/>
    <property type="evidence" value="ECO:0007669"/>
    <property type="project" value="UniProtKB-KW"/>
</dbReference>
<keyword evidence="4" id="KW-0547">Nucleotide-binding</keyword>
<dbReference type="InterPro" id="IPR003594">
    <property type="entry name" value="HATPase_dom"/>
</dbReference>
<feature type="region of interest" description="Disordered" evidence="8">
    <location>
        <begin position="17"/>
        <end position="39"/>
    </location>
</feature>
<keyword evidence="5 11" id="KW-0418">Kinase</keyword>
<dbReference type="InterPro" id="IPR005467">
    <property type="entry name" value="His_kinase_dom"/>
</dbReference>
<dbReference type="EMBL" id="JACHIG010000003">
    <property type="protein sequence ID" value="MBB5032166.1"/>
    <property type="molecule type" value="Genomic_DNA"/>
</dbReference>
<feature type="transmembrane region" description="Helical" evidence="9">
    <location>
        <begin position="105"/>
        <end position="127"/>
    </location>
</feature>
<accession>A0A7W8DJT1</accession>
<dbReference type="PROSITE" id="PS50109">
    <property type="entry name" value="HIS_KIN"/>
    <property type="match status" value="1"/>
</dbReference>
<keyword evidence="6" id="KW-0067">ATP-binding</keyword>
<evidence type="ECO:0000256" key="3">
    <source>
        <dbReference type="ARBA" id="ARBA00022679"/>
    </source>
</evidence>
<dbReference type="PANTHER" id="PTHR43065:SF46">
    <property type="entry name" value="C4-DICARBOXYLATE TRANSPORT SENSOR PROTEIN DCTB"/>
    <property type="match status" value="1"/>
</dbReference>
<evidence type="ECO:0000313" key="12">
    <source>
        <dbReference type="Proteomes" id="UP000590740"/>
    </source>
</evidence>
<dbReference type="GO" id="GO:0004673">
    <property type="term" value="F:protein histidine kinase activity"/>
    <property type="evidence" value="ECO:0007669"/>
    <property type="project" value="UniProtKB-EC"/>
</dbReference>
<keyword evidence="7" id="KW-0902">Two-component regulatory system</keyword>
<keyword evidence="9" id="KW-0472">Membrane</keyword>
<evidence type="ECO:0000256" key="1">
    <source>
        <dbReference type="ARBA" id="ARBA00000085"/>
    </source>
</evidence>
<dbReference type="InterPro" id="IPR004358">
    <property type="entry name" value="Sig_transdc_His_kin-like_C"/>
</dbReference>
<dbReference type="GO" id="GO:0000160">
    <property type="term" value="P:phosphorelay signal transduction system"/>
    <property type="evidence" value="ECO:0007669"/>
    <property type="project" value="UniProtKB-KW"/>
</dbReference>
<keyword evidence="9" id="KW-1133">Transmembrane helix</keyword>
<dbReference type="EC" id="2.7.13.3" evidence="2"/>
<evidence type="ECO:0000256" key="6">
    <source>
        <dbReference type="ARBA" id="ARBA00022840"/>
    </source>
</evidence>
<feature type="transmembrane region" description="Helical" evidence="9">
    <location>
        <begin position="74"/>
        <end position="93"/>
    </location>
</feature>
<evidence type="ECO:0000256" key="9">
    <source>
        <dbReference type="SAM" id="Phobius"/>
    </source>
</evidence>
<sequence length="547" mass="59964">MSAIAANTLPVGNEAKEAASLPRAVEAKERSHKGTAQPDADIHLLTLPPTVLQQREAALFHAAEFDLHRHTDQLFSRLMIVQWLAGIAAALWISPRTWIGDSSQVHVHVWAALLLGGAITAFPVWLAHKQPGLALTRHVIAAAQMLTSALLIHLTGGRIETHFHVFGSLAFIAFYRDWKVLMTATVVVAGDHLIRGLFWPQSVFGVLTASSWRWVEHAAWVLFEDVILFVAILRMRQEMHEIALRRATLEGSNMEIERQVVERTAELNSTQAELLETSRLAGMAEVATSVLHNVGNVLNSVGVSAELAAGKVREFRIGSLKNAAELLQQHQADLPAFLATDPRGKMLPEYLLKLATHLAEPQQAILKEMETLQKNIDHIKEIVAMQQRYARGTGVVEILSVADLIEDSIRINAASFSRHEVNVIREIAPVPPLKTDRHKVMQILVNLLSNAKHALDHKSDGDRRMTVKASLNQEGMLEICVLDNGVGIASENLQRIFSHGFTTKKQGHGFGLHSGALAARELGGTLSAHSDGVGLGAAFTLTLPLEH</sequence>
<evidence type="ECO:0000256" key="4">
    <source>
        <dbReference type="ARBA" id="ARBA00022741"/>
    </source>
</evidence>
<dbReference type="AlphaFoldDB" id="A0A7W8DJT1"/>
<dbReference type="Pfam" id="PF02518">
    <property type="entry name" value="HATPase_c"/>
    <property type="match status" value="1"/>
</dbReference>
<evidence type="ECO:0000256" key="5">
    <source>
        <dbReference type="ARBA" id="ARBA00022777"/>
    </source>
</evidence>
<evidence type="ECO:0000256" key="8">
    <source>
        <dbReference type="SAM" id="MobiDB-lite"/>
    </source>
</evidence>
<proteinExistence type="predicted"/>
<dbReference type="RefSeq" id="WP_184339105.1">
    <property type="nucleotide sequence ID" value="NZ_JACHIG010000003.1"/>
</dbReference>
<dbReference type="Proteomes" id="UP000590740">
    <property type="component" value="Unassembled WGS sequence"/>
</dbReference>
<dbReference type="Gene3D" id="3.30.565.10">
    <property type="entry name" value="Histidine kinase-like ATPase, C-terminal domain"/>
    <property type="match status" value="1"/>
</dbReference>
<evidence type="ECO:0000313" key="11">
    <source>
        <dbReference type="EMBL" id="MBB5032166.1"/>
    </source>
</evidence>
<dbReference type="PANTHER" id="PTHR43065">
    <property type="entry name" value="SENSOR HISTIDINE KINASE"/>
    <property type="match status" value="1"/>
</dbReference>
<feature type="transmembrane region" description="Helical" evidence="9">
    <location>
        <begin position="139"/>
        <end position="159"/>
    </location>
</feature>
<evidence type="ECO:0000256" key="7">
    <source>
        <dbReference type="ARBA" id="ARBA00023012"/>
    </source>
</evidence>
<dbReference type="SMART" id="SM00387">
    <property type="entry name" value="HATPase_c"/>
    <property type="match status" value="1"/>
</dbReference>
<keyword evidence="3" id="KW-0808">Transferase</keyword>
<dbReference type="InterPro" id="IPR036890">
    <property type="entry name" value="HATPase_C_sf"/>
</dbReference>
<reference evidence="11 12" key="1">
    <citation type="submission" date="2020-08" db="EMBL/GenBank/DDBJ databases">
        <title>Genomic Encyclopedia of Type Strains, Phase IV (KMG-IV): sequencing the most valuable type-strain genomes for metagenomic binning, comparative biology and taxonomic classification.</title>
        <authorList>
            <person name="Goeker M."/>
        </authorList>
    </citation>
    <scope>NUCLEOTIDE SEQUENCE [LARGE SCALE GENOMIC DNA]</scope>
    <source>
        <strain evidence="11 12">DSM 12252</strain>
    </source>
</reference>
<dbReference type="Gene3D" id="1.10.287.130">
    <property type="match status" value="1"/>
</dbReference>
<feature type="domain" description="Histidine kinase" evidence="10">
    <location>
        <begin position="363"/>
        <end position="547"/>
    </location>
</feature>